<dbReference type="Gene3D" id="2.40.30.170">
    <property type="match status" value="1"/>
</dbReference>
<evidence type="ECO:0000256" key="2">
    <source>
        <dbReference type="SAM" id="Phobius"/>
    </source>
</evidence>
<feature type="domain" description="CzcB-like barrel-sandwich hybrid" evidence="4">
    <location>
        <begin position="69"/>
        <end position="208"/>
    </location>
</feature>
<dbReference type="GO" id="GO:1990281">
    <property type="term" value="C:efflux pump complex"/>
    <property type="evidence" value="ECO:0007669"/>
    <property type="project" value="TreeGrafter"/>
</dbReference>
<dbReference type="Proteomes" id="UP000194841">
    <property type="component" value="Unassembled WGS sequence"/>
</dbReference>
<accession>A0A244CSV6</accession>
<keyword evidence="6" id="KW-1185">Reference proteome</keyword>
<protein>
    <submittedName>
        <fullName evidence="5">Efflux transporter periplasmic adaptor subunit</fullName>
    </submittedName>
</protein>
<dbReference type="NCBIfam" id="TIGR01730">
    <property type="entry name" value="RND_mfp"/>
    <property type="match status" value="1"/>
</dbReference>
<dbReference type="Gene3D" id="2.40.50.100">
    <property type="match status" value="1"/>
</dbReference>
<sequence>MATKKQILIPLSIGIIAIAVAGSLIAMKKPPEEKEETIILPLVKTSPAKVEAVSLDVRSHGLVMAKDQTKLVAQVSGQVVSVSPLFEPGRFVQQGEVLVRIDPNDYEAALTEADASLAQARSALEIERAQAHVAQSEWDRISKNSNEAIPSELYLRKPQLAEKLARYRAAEATVKRASRNLERTYIKAPYDAIIADRDISLGSVVNQGSVFGVLNATQVAEIRLPVPDKDLQYLVNNGLGANVNLSATYAGQDVVWPAKIVRSEGVIDNKSRMTYLVAQVNDPYALTTNEQKPLRFGAYVNATIEGQQIAQATRIPHHLVKNNRVAILNDDNTLSFRTVDIVREQNNMVITKAGLQAGEHIITSALEYPTEGMKLDPELTKPLEPASTTQLAMKED</sequence>
<dbReference type="PANTHER" id="PTHR30469">
    <property type="entry name" value="MULTIDRUG RESISTANCE PROTEIN MDTA"/>
    <property type="match status" value="1"/>
</dbReference>
<keyword evidence="2" id="KW-0812">Transmembrane</keyword>
<feature type="transmembrane region" description="Helical" evidence="2">
    <location>
        <begin position="7"/>
        <end position="27"/>
    </location>
</feature>
<dbReference type="InterPro" id="IPR058647">
    <property type="entry name" value="BSH_CzcB-like"/>
</dbReference>
<dbReference type="RefSeq" id="WP_086743625.1">
    <property type="nucleotide sequence ID" value="NZ_MWPV01000002.1"/>
</dbReference>
<dbReference type="EMBL" id="MWPV01000002">
    <property type="protein sequence ID" value="OUL58319.1"/>
    <property type="molecule type" value="Genomic_DNA"/>
</dbReference>
<comment type="similarity">
    <text evidence="1">Belongs to the membrane fusion protein (MFP) (TC 8.A.1) family.</text>
</comment>
<evidence type="ECO:0000256" key="1">
    <source>
        <dbReference type="ARBA" id="ARBA00009477"/>
    </source>
</evidence>
<dbReference type="Gene3D" id="2.40.420.20">
    <property type="match status" value="1"/>
</dbReference>
<dbReference type="InterPro" id="IPR006143">
    <property type="entry name" value="RND_pump_MFP"/>
</dbReference>
<name>A0A244CSV6_PSEDV</name>
<dbReference type="Pfam" id="PF25973">
    <property type="entry name" value="BSH_CzcB"/>
    <property type="match status" value="1"/>
</dbReference>
<gene>
    <name evidence="5" type="ORF">B1199_08265</name>
</gene>
<dbReference type="GO" id="GO:0015562">
    <property type="term" value="F:efflux transmembrane transporter activity"/>
    <property type="evidence" value="ECO:0007669"/>
    <property type="project" value="TreeGrafter"/>
</dbReference>
<evidence type="ECO:0000313" key="6">
    <source>
        <dbReference type="Proteomes" id="UP000194841"/>
    </source>
</evidence>
<organism evidence="5 6">
    <name type="scientific">Pseudoalteromonas ulvae</name>
    <dbReference type="NCBI Taxonomy" id="107327"/>
    <lineage>
        <taxon>Bacteria</taxon>
        <taxon>Pseudomonadati</taxon>
        <taxon>Pseudomonadota</taxon>
        <taxon>Gammaproteobacteria</taxon>
        <taxon>Alteromonadales</taxon>
        <taxon>Pseudoalteromonadaceae</taxon>
        <taxon>Pseudoalteromonas</taxon>
    </lineage>
</organism>
<keyword evidence="2" id="KW-0472">Membrane</keyword>
<dbReference type="SUPFAM" id="SSF111369">
    <property type="entry name" value="HlyD-like secretion proteins"/>
    <property type="match status" value="1"/>
</dbReference>
<dbReference type="PANTHER" id="PTHR30469:SF12">
    <property type="entry name" value="MULTIDRUG RESISTANCE PROTEIN MDTA"/>
    <property type="match status" value="1"/>
</dbReference>
<evidence type="ECO:0000313" key="5">
    <source>
        <dbReference type="EMBL" id="OUL58319.1"/>
    </source>
</evidence>
<dbReference type="Pfam" id="PF25967">
    <property type="entry name" value="RND-MFP_C"/>
    <property type="match status" value="1"/>
</dbReference>
<keyword evidence="2" id="KW-1133">Transmembrane helix</keyword>
<comment type="caution">
    <text evidence="5">The sequence shown here is derived from an EMBL/GenBank/DDBJ whole genome shotgun (WGS) entry which is preliminary data.</text>
</comment>
<dbReference type="AlphaFoldDB" id="A0A244CSV6"/>
<dbReference type="Gene3D" id="1.10.287.470">
    <property type="entry name" value="Helix hairpin bin"/>
    <property type="match status" value="1"/>
</dbReference>
<evidence type="ECO:0000259" key="3">
    <source>
        <dbReference type="Pfam" id="PF25967"/>
    </source>
</evidence>
<dbReference type="OrthoDB" id="5730196at2"/>
<dbReference type="InterPro" id="IPR058627">
    <property type="entry name" value="MdtA-like_C"/>
</dbReference>
<proteinExistence type="inferred from homology"/>
<feature type="domain" description="Multidrug resistance protein MdtA-like C-terminal permuted SH3" evidence="3">
    <location>
        <begin position="324"/>
        <end position="367"/>
    </location>
</feature>
<evidence type="ECO:0000259" key="4">
    <source>
        <dbReference type="Pfam" id="PF25973"/>
    </source>
</evidence>
<reference evidence="5 6" key="1">
    <citation type="submission" date="2017-02" db="EMBL/GenBank/DDBJ databases">
        <title>Pseudoalteromonas ulvae TC14 Genome.</title>
        <authorList>
            <person name="Molmeret M."/>
        </authorList>
    </citation>
    <scope>NUCLEOTIDE SEQUENCE [LARGE SCALE GENOMIC DNA]</scope>
    <source>
        <strain evidence="5">TC14</strain>
    </source>
</reference>